<dbReference type="AlphaFoldDB" id="A0A3A9WDG3"/>
<accession>A0A3A9WDG3</accession>
<evidence type="ECO:0000313" key="5">
    <source>
        <dbReference type="Proteomes" id="UP000275024"/>
    </source>
</evidence>
<keyword evidence="1" id="KW-0472">Membrane</keyword>
<keyword evidence="4" id="KW-1185">Reference proteome</keyword>
<reference evidence="4 5" key="1">
    <citation type="submission" date="2018-09" db="EMBL/GenBank/DDBJ databases">
        <title>Streptomyces sp. nov. DS1-2, an endophytic actinomycete isolated from roots of Dendrobium scabrilingue.</title>
        <authorList>
            <person name="Kuncharoen N."/>
            <person name="Kudo T."/>
            <person name="Ohkuma M."/>
            <person name="Yuki M."/>
            <person name="Tanasupawat S."/>
        </authorList>
    </citation>
    <scope>NUCLEOTIDE SEQUENCE [LARGE SCALE GENOMIC DNA]</scope>
    <source>
        <strain evidence="2 5">AZ1-7</strain>
        <strain evidence="3 4">DS1-2</strain>
    </source>
</reference>
<dbReference type="Proteomes" id="UP000268652">
    <property type="component" value="Unassembled WGS sequence"/>
</dbReference>
<organism evidence="2 5">
    <name type="scientific">Streptomyces radicis</name>
    <dbReference type="NCBI Taxonomy" id="1750517"/>
    <lineage>
        <taxon>Bacteria</taxon>
        <taxon>Bacillati</taxon>
        <taxon>Actinomycetota</taxon>
        <taxon>Actinomycetes</taxon>
        <taxon>Kitasatosporales</taxon>
        <taxon>Streptomycetaceae</taxon>
        <taxon>Streptomyces</taxon>
    </lineage>
</organism>
<evidence type="ECO:0000313" key="4">
    <source>
        <dbReference type="Proteomes" id="UP000268652"/>
    </source>
</evidence>
<dbReference type="Proteomes" id="UP000275024">
    <property type="component" value="Unassembled WGS sequence"/>
</dbReference>
<evidence type="ECO:0008006" key="6">
    <source>
        <dbReference type="Google" id="ProtNLM"/>
    </source>
</evidence>
<keyword evidence="1" id="KW-0812">Transmembrane</keyword>
<sequence>MTATPTRREAALGIAKIEGYLLWQAELSNARTEGASFAAGLTWLTEEQRADIAERYAEERVRLARRVLTGVAERCAALEAEYGERYRRLRVRLLAVALCTLLGCATLAVVALAVAAEGV</sequence>
<gene>
    <name evidence="3" type="ORF">D7318_23885</name>
    <name evidence="2" type="ORF">D7319_24520</name>
</gene>
<dbReference type="OrthoDB" id="3855296at2"/>
<dbReference type="RefSeq" id="WP_120699250.1">
    <property type="nucleotide sequence ID" value="NZ_RBDX01000025.1"/>
</dbReference>
<evidence type="ECO:0000313" key="2">
    <source>
        <dbReference type="EMBL" id="RKN05696.1"/>
    </source>
</evidence>
<dbReference type="EMBL" id="RBDY01000023">
    <property type="protein sequence ID" value="RKN17536.1"/>
    <property type="molecule type" value="Genomic_DNA"/>
</dbReference>
<evidence type="ECO:0000313" key="3">
    <source>
        <dbReference type="EMBL" id="RKN17536.1"/>
    </source>
</evidence>
<comment type="caution">
    <text evidence="2">The sequence shown here is derived from an EMBL/GenBank/DDBJ whole genome shotgun (WGS) entry which is preliminary data.</text>
</comment>
<dbReference type="EMBL" id="RBDX01000025">
    <property type="protein sequence ID" value="RKN05696.1"/>
    <property type="molecule type" value="Genomic_DNA"/>
</dbReference>
<keyword evidence="1" id="KW-1133">Transmembrane helix</keyword>
<feature type="transmembrane region" description="Helical" evidence="1">
    <location>
        <begin position="93"/>
        <end position="116"/>
    </location>
</feature>
<evidence type="ECO:0000256" key="1">
    <source>
        <dbReference type="SAM" id="Phobius"/>
    </source>
</evidence>
<name>A0A3A9WDG3_9ACTN</name>
<protein>
    <recommendedName>
        <fullName evidence="6">Cytochrome C oxidase subunit I</fullName>
    </recommendedName>
</protein>
<proteinExistence type="predicted"/>